<reference evidence="2" key="1">
    <citation type="submission" date="2019-07" db="EMBL/GenBank/DDBJ databases">
        <authorList>
            <person name="Dittberner H."/>
        </authorList>
    </citation>
    <scope>NUCLEOTIDE SEQUENCE [LARGE SCALE GENOMIC DNA]</scope>
</reference>
<dbReference type="AlphaFoldDB" id="A0A565BFB5"/>
<proteinExistence type="predicted"/>
<keyword evidence="3" id="KW-1185">Reference proteome</keyword>
<dbReference type="PANTHER" id="PTHR34789">
    <property type="entry name" value="EXPRESSED PROTEIN"/>
    <property type="match status" value="1"/>
</dbReference>
<keyword evidence="1" id="KW-0732">Signal</keyword>
<dbReference type="Proteomes" id="UP000489600">
    <property type="component" value="Unassembled WGS sequence"/>
</dbReference>
<name>A0A565BFB5_9BRAS</name>
<sequence>MSTRSILLPFFLLLIFVSGSQAGRQLWEGFGEMFHKLHGTFGGFNHGDMMNGTHTCSTEGACSGKKLTCPENCFKSSNVEKEGYKSTSRSGGCSYDCNKCTASCST</sequence>
<organism evidence="2 3">
    <name type="scientific">Arabis nemorensis</name>
    <dbReference type="NCBI Taxonomy" id="586526"/>
    <lineage>
        <taxon>Eukaryota</taxon>
        <taxon>Viridiplantae</taxon>
        <taxon>Streptophyta</taxon>
        <taxon>Embryophyta</taxon>
        <taxon>Tracheophyta</taxon>
        <taxon>Spermatophyta</taxon>
        <taxon>Magnoliopsida</taxon>
        <taxon>eudicotyledons</taxon>
        <taxon>Gunneridae</taxon>
        <taxon>Pentapetalae</taxon>
        <taxon>rosids</taxon>
        <taxon>malvids</taxon>
        <taxon>Brassicales</taxon>
        <taxon>Brassicaceae</taxon>
        <taxon>Arabideae</taxon>
        <taxon>Arabis</taxon>
    </lineage>
</organism>
<accession>A0A565BFB5</accession>
<dbReference type="PANTHER" id="PTHR34789:SF3">
    <property type="entry name" value="BNAA07G01290D PROTEIN"/>
    <property type="match status" value="1"/>
</dbReference>
<evidence type="ECO:0000256" key="1">
    <source>
        <dbReference type="SAM" id="SignalP"/>
    </source>
</evidence>
<evidence type="ECO:0000313" key="2">
    <source>
        <dbReference type="EMBL" id="VVA99550.1"/>
    </source>
</evidence>
<evidence type="ECO:0000313" key="3">
    <source>
        <dbReference type="Proteomes" id="UP000489600"/>
    </source>
</evidence>
<dbReference type="EMBL" id="CABITT030000003">
    <property type="protein sequence ID" value="VVA99550.1"/>
    <property type="molecule type" value="Genomic_DNA"/>
</dbReference>
<protein>
    <submittedName>
        <fullName evidence="2">Uncharacterized protein</fullName>
    </submittedName>
</protein>
<feature type="signal peptide" evidence="1">
    <location>
        <begin position="1"/>
        <end position="22"/>
    </location>
</feature>
<comment type="caution">
    <text evidence="2">The sequence shown here is derived from an EMBL/GenBank/DDBJ whole genome shotgun (WGS) entry which is preliminary data.</text>
</comment>
<feature type="chain" id="PRO_5021750201" evidence="1">
    <location>
        <begin position="23"/>
        <end position="106"/>
    </location>
</feature>
<dbReference type="OrthoDB" id="1107388at2759"/>
<gene>
    <name evidence="2" type="ORF">ANE_LOCUS9995</name>
</gene>